<dbReference type="GO" id="GO:0005737">
    <property type="term" value="C:cytoplasm"/>
    <property type="evidence" value="ECO:0007669"/>
    <property type="project" value="TreeGrafter"/>
</dbReference>
<feature type="region of interest" description="Disordered" evidence="2">
    <location>
        <begin position="1546"/>
        <end position="1572"/>
    </location>
</feature>
<dbReference type="PANTHER" id="PTHR12436">
    <property type="entry name" value="80 KDA MCM3-ASSOCIATED PROTEIN"/>
    <property type="match status" value="1"/>
</dbReference>
<dbReference type="InterPro" id="IPR045107">
    <property type="entry name" value="SAC3/GANP/THP3"/>
</dbReference>
<evidence type="ECO:0000259" key="3">
    <source>
        <dbReference type="Pfam" id="PF03399"/>
    </source>
</evidence>
<feature type="compositionally biased region" description="Polar residues" evidence="2">
    <location>
        <begin position="1556"/>
        <end position="1572"/>
    </location>
</feature>
<dbReference type="GO" id="GO:0003676">
    <property type="term" value="F:nucleic acid binding"/>
    <property type="evidence" value="ECO:0007669"/>
    <property type="project" value="InterPro"/>
</dbReference>
<feature type="domain" description="SAC3/GANP/THP3 conserved" evidence="3">
    <location>
        <begin position="214"/>
        <end position="392"/>
    </location>
</feature>
<evidence type="ECO:0000256" key="2">
    <source>
        <dbReference type="SAM" id="MobiDB-lite"/>
    </source>
</evidence>
<dbReference type="VEuPathDB" id="VectorBase:AMAM005098"/>
<dbReference type="GO" id="GO:0006406">
    <property type="term" value="P:mRNA export from nucleus"/>
    <property type="evidence" value="ECO:0007669"/>
    <property type="project" value="TreeGrafter"/>
</dbReference>
<dbReference type="GO" id="GO:0070390">
    <property type="term" value="C:transcription export complex 2"/>
    <property type="evidence" value="ECO:0007669"/>
    <property type="project" value="TreeGrafter"/>
</dbReference>
<keyword evidence="5" id="KW-1185">Reference proteome</keyword>
<dbReference type="Pfam" id="PF03399">
    <property type="entry name" value="SAC3_GANP"/>
    <property type="match status" value="1"/>
</dbReference>
<organism evidence="4 5">
    <name type="scientific">Anopheles maculatus</name>
    <dbReference type="NCBI Taxonomy" id="74869"/>
    <lineage>
        <taxon>Eukaryota</taxon>
        <taxon>Metazoa</taxon>
        <taxon>Ecdysozoa</taxon>
        <taxon>Arthropoda</taxon>
        <taxon>Hexapoda</taxon>
        <taxon>Insecta</taxon>
        <taxon>Pterygota</taxon>
        <taxon>Neoptera</taxon>
        <taxon>Endopterygota</taxon>
        <taxon>Diptera</taxon>
        <taxon>Nematocera</taxon>
        <taxon>Culicoidea</taxon>
        <taxon>Culicidae</taxon>
        <taxon>Anophelinae</taxon>
        <taxon>Anopheles</taxon>
        <taxon>Anopheles maculatus group</taxon>
    </lineage>
</organism>
<dbReference type="PANTHER" id="PTHR12436:SF3">
    <property type="entry name" value="GERMINAL-CENTER ASSOCIATED NUCLEAR PROTEIN"/>
    <property type="match status" value="1"/>
</dbReference>
<protein>
    <recommendedName>
        <fullName evidence="3">SAC3/GANP/THP3 conserved domain-containing protein</fullName>
    </recommendedName>
</protein>
<dbReference type="InterPro" id="IPR005062">
    <property type="entry name" value="SAC3/GANP/THP3_conserved"/>
</dbReference>
<proteinExistence type="predicted"/>
<dbReference type="InterPro" id="IPR035979">
    <property type="entry name" value="RBD_domain_sf"/>
</dbReference>
<evidence type="ECO:0000313" key="4">
    <source>
        <dbReference type="EnsemblMetazoa" id="AMAM005098-PA"/>
    </source>
</evidence>
<keyword evidence="1" id="KW-0175">Coiled coil</keyword>
<dbReference type="Gene3D" id="1.25.40.990">
    <property type="match status" value="2"/>
</dbReference>
<sequence>MMATNGVTETRTSINCENIPELFLDKLVAKTHFSRFGKIKRFILRPSRLACTVEYEDTESALKALERGGEYKNHTFSITWTDLKPTAFGDNGKVGTSPIDLEVQMELEAIDHTRGAPSPSLLAYYKAADRPTLVTANNRPSLPKPALPPAVRTEIDPKIKQARAELETLARKPAFSAEERYRVLEAKDRYIRLTTERTTDIRKAKNIEGTCPDMCPEKERYLREWKCMVPSYEKQPGGGNQIDHVKAIKQYSRSSADQELPLPHELRSQHALGRTMHFLLTNLADLCDDEEADGGGNVSDWFHYIWDRTRGIRKDITQQDLCSPTVVELVEQCTRFHIHCAARLVSEDPSVFDQKINTENMTKCLQTLKYMYTDLAQRGQRCPSEAEFRAYMENNFVRFFQLVRSTTYMNACILLRYFTQVRQKALDVLRKAYAVRSNATFSLEYMTSILGFEDQEEADAFFDHYGIVVVEMTGMVIFEPRQLNIYKPDLPFRTSRAVQLVESKRTVSIGEAICGRPLEQWEKQLPPVQNPADSFDANGCLKEQVLEKVFADRKETEDTLTPLPKSPFRDAQPLPQIEEDKVDSSPFNTPQRDETMADDRIFKVPSPTIVVPRVSPRARTPPAKPVISPFAVEKPVFGTSEPTKPPAAETTLFKPSTTAVPGTLPAFPSTGFGKSIFGSVNPPSTAPNATAGANLFSTFSSSSASSGASIFSQTTASNATVASKSNIFDQRNNTPVQFGSPPSIAPTTGQTFFQAAKETSLLKPQTPSAAPSVSLFQPKLGGFSQTPSFGGEALSSTVNPFGQRTNFFEKASTMPPAPVTSLPALSAGFFQQPPKERNENKEKPSVVLPIQKELDQAAELEKQKQEKLKLEEERKRLQEQREEERKKQIERTSSAELEKLLDEIVRETVPDVADTALARHKRMQQYPLELFDELSEEILKSLLPPIAKQEKERMERIKTTRAWKLSVKYFHRWHRHAQSAARWRRLMRTVPPSFVNGSIGIDQLPRCDQLRPFLNARFTTGTKRSADEVLQERSVRREVFLFDAFPERQLIDPFVQLEGMIHQLQTVAPTRLVGLAGPICWKLVISVPSEGEEGSAGFPSFVHRWLKCCAFRQDDRKTNHPYFYLAIRPPPSRQLLRQSANSSSDVSKEQRAICMRLLEGQSLESEKDTESSQACKLSDGLLFFLSERCKVEEARKRLHNILAKSGTAEPSVAVVLYSPNSAAADGGTIAVDDLELKLGLAVGVVKRWRVFVWCKVTENDTLREAITYLTGCYRAHLQYESPRHLERLEMRPLTDFLESCVGSEMWFRLDKACRKPDGYSLAAQNGNAIVELYNSIVSKTQSMVDQDLKLFVQLPEEFDKLRDGSVVMKTGKFLPLSEAYFPPDWHSAERRKQIIQLLKGLELRPLPTSLQNAIDHVAQQANTKGVASDVTRLRTELSSYLSNYRVLLVEDSHHLSTLTQRVVQGIVSQLAGYVYEMETRQTGQSEENVRHCYWIPILALISETMLRAVLSSRSHPVEVCYRRSEFLHHTETDWWKDQLLQAQEQAQKAIEESQANTSFSNQSRRSSFTTTCSDRKRTHKELSQHNESCVSISDSCTSYSDCSSFSDSIRSDSGKKRTKIVNGVPYSQDIVDDVIAQGMRALARAEQMLSQRQTTTSELQHAFHPLEQTIMGVERSCRTLQYQHGKGSPK</sequence>
<feature type="coiled-coil region" evidence="1">
    <location>
        <begin position="850"/>
        <end position="890"/>
    </location>
</feature>
<dbReference type="Proteomes" id="UP000075901">
    <property type="component" value="Unassembled WGS sequence"/>
</dbReference>
<name>A0A182SED7_9DIPT</name>
<dbReference type="SUPFAM" id="SSF54928">
    <property type="entry name" value="RNA-binding domain, RBD"/>
    <property type="match status" value="1"/>
</dbReference>
<feature type="compositionally biased region" description="Low complexity" evidence="2">
    <location>
        <begin position="1546"/>
        <end position="1555"/>
    </location>
</feature>
<evidence type="ECO:0000256" key="1">
    <source>
        <dbReference type="SAM" id="Coils"/>
    </source>
</evidence>
<reference evidence="5" key="1">
    <citation type="submission" date="2013-09" db="EMBL/GenBank/DDBJ databases">
        <title>The Genome Sequence of Anopheles maculatus species B.</title>
        <authorList>
            <consortium name="The Broad Institute Genomics Platform"/>
            <person name="Neafsey D.E."/>
            <person name="Besansky N."/>
            <person name="Howell P."/>
            <person name="Walton C."/>
            <person name="Young S.K."/>
            <person name="Zeng Q."/>
            <person name="Gargeya S."/>
            <person name="Fitzgerald M."/>
            <person name="Haas B."/>
            <person name="Abouelleil A."/>
            <person name="Allen A.W."/>
            <person name="Alvarado L."/>
            <person name="Arachchi H.M."/>
            <person name="Berlin A.M."/>
            <person name="Chapman S.B."/>
            <person name="Gainer-Dewar J."/>
            <person name="Goldberg J."/>
            <person name="Griggs A."/>
            <person name="Gujja S."/>
            <person name="Hansen M."/>
            <person name="Howarth C."/>
            <person name="Imamovic A."/>
            <person name="Ireland A."/>
            <person name="Larimer J."/>
            <person name="McCowan C."/>
            <person name="Murphy C."/>
            <person name="Pearson M."/>
            <person name="Poon T.W."/>
            <person name="Priest M."/>
            <person name="Roberts A."/>
            <person name="Saif S."/>
            <person name="Shea T."/>
            <person name="Sisk P."/>
            <person name="Sykes S."/>
            <person name="Wortman J."/>
            <person name="Nusbaum C."/>
            <person name="Birren B."/>
        </authorList>
    </citation>
    <scope>NUCLEOTIDE SEQUENCE [LARGE SCALE GENOMIC DNA]</scope>
    <source>
        <strain evidence="5">maculatus3</strain>
    </source>
</reference>
<reference evidence="4" key="2">
    <citation type="submission" date="2020-05" db="UniProtKB">
        <authorList>
            <consortium name="EnsemblMetazoa"/>
        </authorList>
    </citation>
    <scope>IDENTIFICATION</scope>
    <source>
        <strain evidence="4">maculatus3</strain>
    </source>
</reference>
<dbReference type="EnsemblMetazoa" id="AMAM005098-RA">
    <property type="protein sequence ID" value="AMAM005098-PA"/>
    <property type="gene ID" value="AMAM005098"/>
</dbReference>
<evidence type="ECO:0000313" key="5">
    <source>
        <dbReference type="Proteomes" id="UP000075901"/>
    </source>
</evidence>
<accession>A0A182SED7</accession>